<feature type="region of interest" description="Disordered" evidence="1">
    <location>
        <begin position="24"/>
        <end position="43"/>
    </location>
</feature>
<dbReference type="AlphaFoldDB" id="M2Z5A4"/>
<sequence length="186" mass="21276">MVEEAFNFRFPVSSFQILADTYKSSPRSVNTKGPESRAGTLPTRVGSQIPIITDSIINAGDSLLGQRNGENFCKINFNMCFFGQTTHREMHDDFKYPYFDSFEVKMLQDCKRLAKADSSFQHIVPPIQRPTRKRWAHEIKLLYSSSSVLFFPGQGDIQSSPRVRDSALAGPQNFCRDRDFHNNTKR</sequence>
<evidence type="ECO:0000313" key="3">
    <source>
        <dbReference type="Proteomes" id="UP000016932"/>
    </source>
</evidence>
<dbReference type="Proteomes" id="UP000016932">
    <property type="component" value="Unassembled WGS sequence"/>
</dbReference>
<dbReference type="RefSeq" id="XP_007925500.1">
    <property type="nucleotide sequence ID" value="XM_007927309.1"/>
</dbReference>
<accession>M2Z5A4</accession>
<dbReference type="VEuPathDB" id="FungiDB:MYCFIDRAFT_207456"/>
<name>M2Z5A4_PSEFD</name>
<evidence type="ECO:0000256" key="1">
    <source>
        <dbReference type="SAM" id="MobiDB-lite"/>
    </source>
</evidence>
<feature type="compositionally biased region" description="Polar residues" evidence="1">
    <location>
        <begin position="24"/>
        <end position="33"/>
    </location>
</feature>
<evidence type="ECO:0000313" key="2">
    <source>
        <dbReference type="EMBL" id="EME84995.1"/>
    </source>
</evidence>
<proteinExistence type="predicted"/>
<organism evidence="2 3">
    <name type="scientific">Pseudocercospora fijiensis (strain CIRAD86)</name>
    <name type="common">Black leaf streak disease fungus</name>
    <name type="synonym">Mycosphaerella fijiensis</name>
    <dbReference type="NCBI Taxonomy" id="383855"/>
    <lineage>
        <taxon>Eukaryota</taxon>
        <taxon>Fungi</taxon>
        <taxon>Dikarya</taxon>
        <taxon>Ascomycota</taxon>
        <taxon>Pezizomycotina</taxon>
        <taxon>Dothideomycetes</taxon>
        <taxon>Dothideomycetidae</taxon>
        <taxon>Mycosphaerellales</taxon>
        <taxon>Mycosphaerellaceae</taxon>
        <taxon>Pseudocercospora</taxon>
    </lineage>
</organism>
<dbReference type="HOGENOM" id="CLU_1455017_0_0_1"/>
<dbReference type="GeneID" id="19336590"/>
<protein>
    <submittedName>
        <fullName evidence="2">Uncharacterized protein</fullName>
    </submittedName>
</protein>
<keyword evidence="3" id="KW-1185">Reference proteome</keyword>
<dbReference type="EMBL" id="KB446557">
    <property type="protein sequence ID" value="EME84995.1"/>
    <property type="molecule type" value="Genomic_DNA"/>
</dbReference>
<dbReference type="KEGG" id="pfj:MYCFIDRAFT_207456"/>
<gene>
    <name evidence="2" type="ORF">MYCFIDRAFT_207456</name>
</gene>
<reference evidence="2 3" key="1">
    <citation type="journal article" date="2012" name="PLoS Pathog.">
        <title>Diverse lifestyles and strategies of plant pathogenesis encoded in the genomes of eighteen Dothideomycetes fungi.</title>
        <authorList>
            <person name="Ohm R.A."/>
            <person name="Feau N."/>
            <person name="Henrissat B."/>
            <person name="Schoch C.L."/>
            <person name="Horwitz B.A."/>
            <person name="Barry K.W."/>
            <person name="Condon B.J."/>
            <person name="Copeland A.C."/>
            <person name="Dhillon B."/>
            <person name="Glaser F."/>
            <person name="Hesse C.N."/>
            <person name="Kosti I."/>
            <person name="LaButti K."/>
            <person name="Lindquist E.A."/>
            <person name="Lucas S."/>
            <person name="Salamov A.A."/>
            <person name="Bradshaw R.E."/>
            <person name="Ciuffetti L."/>
            <person name="Hamelin R.C."/>
            <person name="Kema G.H.J."/>
            <person name="Lawrence C."/>
            <person name="Scott J.A."/>
            <person name="Spatafora J.W."/>
            <person name="Turgeon B.G."/>
            <person name="de Wit P.J.G.M."/>
            <person name="Zhong S."/>
            <person name="Goodwin S.B."/>
            <person name="Grigoriev I.V."/>
        </authorList>
    </citation>
    <scope>NUCLEOTIDE SEQUENCE [LARGE SCALE GENOMIC DNA]</scope>
    <source>
        <strain evidence="2 3">CIRAD86</strain>
    </source>
</reference>